<reference evidence="1" key="1">
    <citation type="journal article" date="2020" name="Mol. Plant Microbe Interact.">
        <title>Genome Sequence of the Biocontrol Agent Coniothyrium minitans strain Conio (IMI 134523).</title>
        <authorList>
            <person name="Patel D."/>
            <person name="Shittu T.A."/>
            <person name="Baroncelli R."/>
            <person name="Muthumeenakshi S."/>
            <person name="Osborne T.H."/>
            <person name="Janganan T.K."/>
            <person name="Sreenivasaprasad S."/>
        </authorList>
    </citation>
    <scope>NUCLEOTIDE SEQUENCE</scope>
    <source>
        <strain evidence="1">Conio</strain>
    </source>
</reference>
<name>A0A9P6KQ44_9PLEO</name>
<evidence type="ECO:0000313" key="1">
    <source>
        <dbReference type="EMBL" id="KAF9734244.1"/>
    </source>
</evidence>
<gene>
    <name evidence="1" type="ORF">PMIN01_07147</name>
</gene>
<dbReference type="AlphaFoldDB" id="A0A9P6KQ44"/>
<accession>A0A9P6KQ44</accession>
<protein>
    <submittedName>
        <fullName evidence="1">Uncharacterized protein</fullName>
    </submittedName>
</protein>
<comment type="caution">
    <text evidence="1">The sequence shown here is derived from an EMBL/GenBank/DDBJ whole genome shotgun (WGS) entry which is preliminary data.</text>
</comment>
<dbReference type="EMBL" id="WJXW01000007">
    <property type="protein sequence ID" value="KAF9734244.1"/>
    <property type="molecule type" value="Genomic_DNA"/>
</dbReference>
<organism evidence="1 2">
    <name type="scientific">Paraphaeosphaeria minitans</name>
    <dbReference type="NCBI Taxonomy" id="565426"/>
    <lineage>
        <taxon>Eukaryota</taxon>
        <taxon>Fungi</taxon>
        <taxon>Dikarya</taxon>
        <taxon>Ascomycota</taxon>
        <taxon>Pezizomycotina</taxon>
        <taxon>Dothideomycetes</taxon>
        <taxon>Pleosporomycetidae</taxon>
        <taxon>Pleosporales</taxon>
        <taxon>Massarineae</taxon>
        <taxon>Didymosphaeriaceae</taxon>
        <taxon>Paraphaeosphaeria</taxon>
    </lineage>
</organism>
<evidence type="ECO:0000313" key="2">
    <source>
        <dbReference type="Proteomes" id="UP000756921"/>
    </source>
</evidence>
<proteinExistence type="predicted"/>
<dbReference type="Proteomes" id="UP000756921">
    <property type="component" value="Unassembled WGS sequence"/>
</dbReference>
<sequence>MGRGLHAFKLAHGDGRVLDVRYVIPGVVGGQRSGWRQFRYGSVDLGRLDMVSEKWKRESGASHRNFKSRVVSGGASAHLVVRSRRAKGAMVDGNGAVKEPCGCDDRAHFGLGLHKARARRRPTASGGHAG</sequence>
<keyword evidence="2" id="KW-1185">Reference proteome</keyword>